<dbReference type="AlphaFoldDB" id="A0A482IQF4"/>
<reference evidence="1 2" key="1">
    <citation type="submission" date="2019-03" db="EMBL/GenBank/DDBJ databases">
        <title>Comparative insights into the high quality Complete genome sequence of highly metal resistant Cupriavidus metallidurans strain BS1 isolated from a gold-copper mine.</title>
        <authorList>
            <person name="Mazhar H.S."/>
            <person name="Rensing C."/>
        </authorList>
    </citation>
    <scope>NUCLEOTIDE SEQUENCE [LARGE SCALE GENOMIC DNA]</scope>
    <source>
        <strain evidence="1 2">BS1</strain>
    </source>
</reference>
<accession>A0A482IQF4</accession>
<evidence type="ECO:0000313" key="1">
    <source>
        <dbReference type="EMBL" id="QBP09349.1"/>
    </source>
</evidence>
<dbReference type="Proteomes" id="UP000253772">
    <property type="component" value="Chromosome c1"/>
</dbReference>
<gene>
    <name evidence="1" type="ORF">DDF84_006040</name>
</gene>
<name>A0A482IQF4_9BURK</name>
<dbReference type="OrthoDB" id="9926700at2"/>
<sequence length="86" mass="9619">MSNLHPIFQTALRNIAQPQLPAGVRSRVVRSDSTHEIEYRGANRDAVQQAAESRKGGIDAYRSPAVSTSRLDGDEWVTTLRYYTVD</sequence>
<dbReference type="EMBL" id="CP037900">
    <property type="protein sequence ID" value="QBP09349.1"/>
    <property type="molecule type" value="Genomic_DNA"/>
</dbReference>
<dbReference type="RefSeq" id="WP_111733297.1">
    <property type="nucleotide sequence ID" value="NZ_CP037900.1"/>
</dbReference>
<evidence type="ECO:0000313" key="2">
    <source>
        <dbReference type="Proteomes" id="UP000253772"/>
    </source>
</evidence>
<proteinExistence type="predicted"/>
<organism evidence="1 2">
    <name type="scientific">Cupriavidus metallidurans</name>
    <dbReference type="NCBI Taxonomy" id="119219"/>
    <lineage>
        <taxon>Bacteria</taxon>
        <taxon>Pseudomonadati</taxon>
        <taxon>Pseudomonadota</taxon>
        <taxon>Betaproteobacteria</taxon>
        <taxon>Burkholderiales</taxon>
        <taxon>Burkholderiaceae</taxon>
        <taxon>Cupriavidus</taxon>
    </lineage>
</organism>
<protein>
    <submittedName>
        <fullName evidence="1">Uncharacterized protein</fullName>
    </submittedName>
</protein>